<dbReference type="HOGENOM" id="CLU_027562_9_0_6"/>
<protein>
    <submittedName>
        <fullName evidence="8">Tyrosine recombinase</fullName>
    </submittedName>
</protein>
<dbReference type="GO" id="GO:0003677">
    <property type="term" value="F:DNA binding"/>
    <property type="evidence" value="ECO:0007669"/>
    <property type="project" value="UniProtKB-UniRule"/>
</dbReference>
<keyword evidence="1" id="KW-0159">Chromosome partition</keyword>
<dbReference type="InterPro" id="IPR013762">
    <property type="entry name" value="Integrase-like_cat_sf"/>
</dbReference>
<dbReference type="InterPro" id="IPR011010">
    <property type="entry name" value="DNA_brk_join_enz"/>
</dbReference>
<dbReference type="InterPro" id="IPR044068">
    <property type="entry name" value="CB"/>
</dbReference>
<evidence type="ECO:0000256" key="5">
    <source>
        <dbReference type="PROSITE-ProRule" id="PRU01248"/>
    </source>
</evidence>
<feature type="domain" description="Core-binding (CB)" evidence="7">
    <location>
        <begin position="12"/>
        <end position="100"/>
    </location>
</feature>
<evidence type="ECO:0000256" key="4">
    <source>
        <dbReference type="ARBA" id="ARBA00023172"/>
    </source>
</evidence>
<dbReference type="STRING" id="314283.MED297_19292"/>
<dbReference type="SUPFAM" id="SSF56349">
    <property type="entry name" value="DNA breaking-rejoining enzymes"/>
    <property type="match status" value="1"/>
</dbReference>
<dbReference type="Pfam" id="PF00589">
    <property type="entry name" value="Phage_integrase"/>
    <property type="match status" value="1"/>
</dbReference>
<dbReference type="EMBL" id="AAOE01000001">
    <property type="protein sequence ID" value="EAR11064.1"/>
    <property type="molecule type" value="Genomic_DNA"/>
</dbReference>
<organism evidence="8 9">
    <name type="scientific">Reinekea blandensis MED297</name>
    <dbReference type="NCBI Taxonomy" id="314283"/>
    <lineage>
        <taxon>Bacteria</taxon>
        <taxon>Pseudomonadati</taxon>
        <taxon>Pseudomonadota</taxon>
        <taxon>Gammaproteobacteria</taxon>
        <taxon>Oceanospirillales</taxon>
        <taxon>Saccharospirillaceae</taxon>
        <taxon>Reinekea</taxon>
    </lineage>
</organism>
<dbReference type="GO" id="GO:0015074">
    <property type="term" value="P:DNA integration"/>
    <property type="evidence" value="ECO:0007669"/>
    <property type="project" value="UniProtKB-KW"/>
</dbReference>
<dbReference type="OrthoDB" id="9801717at2"/>
<sequence length="317" mass="36796">MTRKHKTLGLQACLSFFLEDCLARGQADATVDGKEVLCLRFFDWCTHQGVHSEHDIDLALLEAYRRFLYKYRKARTAMPLALSTQRARLMAVTSFLKCLYYHEMIASDFYTKFRLPRVRKRLPKTIPDVEQIEQLIRQTMTKGAIGLRDRAILELFYASAPRRAELANLDIRDIDFKRGTVTIHKGKGDQDRVVPVGERALFWIKSYLDKLRPLHARLDSGEALFLGTTGKRIRKSTLTDLVHEYILRSAVADKGSCHLLRHTTPTHMHRNGAELRDLQEFLGHEDPKTTEIYTHVTIRDLKRTYKSTHPFEIDHYV</sequence>
<evidence type="ECO:0000256" key="3">
    <source>
        <dbReference type="ARBA" id="ARBA00023125"/>
    </source>
</evidence>
<dbReference type="PANTHER" id="PTHR30349:SF81">
    <property type="entry name" value="TYROSINE RECOMBINASE XERC"/>
    <property type="match status" value="1"/>
</dbReference>
<dbReference type="Gene3D" id="1.10.443.10">
    <property type="entry name" value="Intergrase catalytic core"/>
    <property type="match status" value="1"/>
</dbReference>
<dbReference type="InterPro" id="IPR002104">
    <property type="entry name" value="Integrase_catalytic"/>
</dbReference>
<dbReference type="GO" id="GO:0007059">
    <property type="term" value="P:chromosome segregation"/>
    <property type="evidence" value="ECO:0007669"/>
    <property type="project" value="UniProtKB-KW"/>
</dbReference>
<keyword evidence="2" id="KW-0229">DNA integration</keyword>
<evidence type="ECO:0000259" key="7">
    <source>
        <dbReference type="PROSITE" id="PS51900"/>
    </source>
</evidence>
<evidence type="ECO:0000259" key="6">
    <source>
        <dbReference type="PROSITE" id="PS51898"/>
    </source>
</evidence>
<gene>
    <name evidence="8" type="ORF">MED297_19292</name>
</gene>
<comment type="caution">
    <text evidence="8">The sequence shown here is derived from an EMBL/GenBank/DDBJ whole genome shotgun (WGS) entry which is preliminary data.</text>
</comment>
<dbReference type="Proteomes" id="UP000005953">
    <property type="component" value="Unassembled WGS sequence"/>
</dbReference>
<accession>A4B8W3</accession>
<dbReference type="PANTHER" id="PTHR30349">
    <property type="entry name" value="PHAGE INTEGRASE-RELATED"/>
    <property type="match status" value="1"/>
</dbReference>
<dbReference type="PROSITE" id="PS51900">
    <property type="entry name" value="CB"/>
    <property type="match status" value="1"/>
</dbReference>
<dbReference type="PROSITE" id="PS51898">
    <property type="entry name" value="TYR_RECOMBINASE"/>
    <property type="match status" value="1"/>
</dbReference>
<keyword evidence="3 5" id="KW-0238">DNA-binding</keyword>
<dbReference type="Gene3D" id="1.10.150.130">
    <property type="match status" value="1"/>
</dbReference>
<evidence type="ECO:0000256" key="1">
    <source>
        <dbReference type="ARBA" id="ARBA00022829"/>
    </source>
</evidence>
<reference evidence="8 9" key="1">
    <citation type="submission" date="2006-02" db="EMBL/GenBank/DDBJ databases">
        <authorList>
            <person name="Pinhassi J."/>
            <person name="Pedros-Alio C."/>
            <person name="Ferriera S."/>
            <person name="Johnson J."/>
            <person name="Kravitz S."/>
            <person name="Halpern A."/>
            <person name="Remington K."/>
            <person name="Beeson K."/>
            <person name="Tran B."/>
            <person name="Rogers Y.-H."/>
            <person name="Friedman R."/>
            <person name="Venter J.C."/>
        </authorList>
    </citation>
    <scope>NUCLEOTIDE SEQUENCE [LARGE SCALE GENOMIC DNA]</scope>
    <source>
        <strain evidence="8 9">MED297</strain>
    </source>
</reference>
<evidence type="ECO:0000313" key="8">
    <source>
        <dbReference type="EMBL" id="EAR11064.1"/>
    </source>
</evidence>
<proteinExistence type="predicted"/>
<evidence type="ECO:0000256" key="2">
    <source>
        <dbReference type="ARBA" id="ARBA00022908"/>
    </source>
</evidence>
<dbReference type="InterPro" id="IPR050090">
    <property type="entry name" value="Tyrosine_recombinase_XerCD"/>
</dbReference>
<keyword evidence="4" id="KW-0233">DNA recombination</keyword>
<dbReference type="RefSeq" id="WP_008044459.1">
    <property type="nucleotide sequence ID" value="NZ_CH724151.1"/>
</dbReference>
<dbReference type="InterPro" id="IPR010998">
    <property type="entry name" value="Integrase_recombinase_N"/>
</dbReference>
<keyword evidence="9" id="KW-1185">Reference proteome</keyword>
<dbReference type="AlphaFoldDB" id="A4B8W3"/>
<feature type="domain" description="Tyr recombinase" evidence="6">
    <location>
        <begin position="121"/>
        <end position="306"/>
    </location>
</feature>
<name>A4B8W3_9GAMM</name>
<dbReference type="GO" id="GO:0006310">
    <property type="term" value="P:DNA recombination"/>
    <property type="evidence" value="ECO:0007669"/>
    <property type="project" value="UniProtKB-KW"/>
</dbReference>
<evidence type="ECO:0000313" key="9">
    <source>
        <dbReference type="Proteomes" id="UP000005953"/>
    </source>
</evidence>